<dbReference type="RefSeq" id="WP_148954127.1">
    <property type="nucleotide sequence ID" value="NZ_VTEG01000008.1"/>
</dbReference>
<proteinExistence type="predicted"/>
<evidence type="ECO:0000313" key="2">
    <source>
        <dbReference type="EMBL" id="TYR98885.1"/>
    </source>
</evidence>
<accession>A0A5D4MCY8</accession>
<dbReference type="AlphaFoldDB" id="A0A5D4MCY8"/>
<feature type="compositionally biased region" description="Basic and acidic residues" evidence="1">
    <location>
        <begin position="118"/>
        <end position="127"/>
    </location>
</feature>
<feature type="region of interest" description="Disordered" evidence="1">
    <location>
        <begin position="169"/>
        <end position="197"/>
    </location>
</feature>
<name>A0A5D4MCY8_9BACI</name>
<protein>
    <submittedName>
        <fullName evidence="2">DUF3450 domain-containing protein</fullName>
    </submittedName>
</protein>
<sequence>MLWKLFYGKSKEEYFQEVMDRLTGMDSHYSDLSSGMEDVRGLLEDSRMNGGLQEEKIDRLLTIMEDWMNTYEEKVNQLGVADEQELKRELERERERSAQAEQKEKEYEKRITSLQVQAEKKEKEHGQRIASLQDQAEEYKRKQEESEQSVWAMQKEVQSLKKQLNNMQTKQLNSISKKRNAQAGRKVSGGGTPGLSKEEQSMIQDHYDFVPVSKNSKTTIFNPMRYSK</sequence>
<evidence type="ECO:0000256" key="1">
    <source>
        <dbReference type="SAM" id="MobiDB-lite"/>
    </source>
</evidence>
<evidence type="ECO:0000313" key="3">
    <source>
        <dbReference type="Proteomes" id="UP000325182"/>
    </source>
</evidence>
<organism evidence="2 3">
    <name type="scientific">Rossellomorea vietnamensis</name>
    <dbReference type="NCBI Taxonomy" id="218284"/>
    <lineage>
        <taxon>Bacteria</taxon>
        <taxon>Bacillati</taxon>
        <taxon>Bacillota</taxon>
        <taxon>Bacilli</taxon>
        <taxon>Bacillales</taxon>
        <taxon>Bacillaceae</taxon>
        <taxon>Rossellomorea</taxon>
    </lineage>
</organism>
<dbReference type="Proteomes" id="UP000325182">
    <property type="component" value="Unassembled WGS sequence"/>
</dbReference>
<gene>
    <name evidence="2" type="ORF">FZC84_12735</name>
</gene>
<feature type="region of interest" description="Disordered" evidence="1">
    <location>
        <begin position="89"/>
        <end position="108"/>
    </location>
</feature>
<comment type="caution">
    <text evidence="2">The sequence shown here is derived from an EMBL/GenBank/DDBJ whole genome shotgun (WGS) entry which is preliminary data.</text>
</comment>
<dbReference type="EMBL" id="VTEG01000008">
    <property type="protein sequence ID" value="TYR98885.1"/>
    <property type="molecule type" value="Genomic_DNA"/>
</dbReference>
<feature type="region of interest" description="Disordered" evidence="1">
    <location>
        <begin position="117"/>
        <end position="141"/>
    </location>
</feature>
<reference evidence="2 3" key="1">
    <citation type="submission" date="2019-08" db="EMBL/GenBank/DDBJ databases">
        <title>Bacillus genomes from the desert of Cuatro Cienegas, Coahuila.</title>
        <authorList>
            <person name="Olmedo-Alvarez G."/>
        </authorList>
    </citation>
    <scope>NUCLEOTIDE SEQUENCE [LARGE SCALE GENOMIC DNA]</scope>
    <source>
        <strain evidence="2 3">CH128b_4D</strain>
    </source>
</reference>
<dbReference type="SUPFAM" id="SSF57997">
    <property type="entry name" value="Tropomyosin"/>
    <property type="match status" value="1"/>
</dbReference>